<dbReference type="GO" id="GO:0016887">
    <property type="term" value="F:ATP hydrolysis activity"/>
    <property type="evidence" value="ECO:0007669"/>
    <property type="project" value="InterPro"/>
</dbReference>
<dbReference type="SUPFAM" id="SSF52540">
    <property type="entry name" value="P-loop containing nucleoside triphosphate hydrolases"/>
    <property type="match status" value="1"/>
</dbReference>
<keyword evidence="7" id="KW-1185">Reference proteome</keyword>
<dbReference type="STRING" id="670154.SAMN04488002_3707"/>
<dbReference type="GO" id="GO:0005524">
    <property type="term" value="F:ATP binding"/>
    <property type="evidence" value="ECO:0007669"/>
    <property type="project" value="UniProtKB-KW"/>
</dbReference>
<dbReference type="PROSITE" id="PS50893">
    <property type="entry name" value="ABC_TRANSPORTER_2"/>
    <property type="match status" value="1"/>
</dbReference>
<accession>A0A1I6ICV4</accession>
<dbReference type="AlphaFoldDB" id="A0A1I6ICV4"/>
<evidence type="ECO:0000313" key="7">
    <source>
        <dbReference type="Proteomes" id="UP000199658"/>
    </source>
</evidence>
<keyword evidence="4 6" id="KW-0067">ATP-binding</keyword>
<dbReference type="PANTHER" id="PTHR46743">
    <property type="entry name" value="TEICHOIC ACIDS EXPORT ATP-BINDING PROTEIN TAGH"/>
    <property type="match status" value="1"/>
</dbReference>
<evidence type="ECO:0000256" key="3">
    <source>
        <dbReference type="ARBA" id="ARBA00022741"/>
    </source>
</evidence>
<dbReference type="OrthoDB" id="9778870at2"/>
<name>A0A1I6ICV4_9RHOB</name>
<dbReference type="RefSeq" id="WP_090220584.1">
    <property type="nucleotide sequence ID" value="NZ_FOYO01000002.1"/>
</dbReference>
<dbReference type="PROSITE" id="PS00211">
    <property type="entry name" value="ABC_TRANSPORTER_1"/>
    <property type="match status" value="1"/>
</dbReference>
<dbReference type="PANTHER" id="PTHR46743:SF2">
    <property type="entry name" value="TEICHOIC ACIDS EXPORT ATP-BINDING PROTEIN TAGH"/>
    <property type="match status" value="1"/>
</dbReference>
<dbReference type="GO" id="GO:0016020">
    <property type="term" value="C:membrane"/>
    <property type="evidence" value="ECO:0007669"/>
    <property type="project" value="InterPro"/>
</dbReference>
<keyword evidence="3" id="KW-0547">Nucleotide-binding</keyword>
<evidence type="ECO:0000256" key="4">
    <source>
        <dbReference type="ARBA" id="ARBA00022840"/>
    </source>
</evidence>
<dbReference type="Pfam" id="PF00005">
    <property type="entry name" value="ABC_tran"/>
    <property type="match status" value="1"/>
</dbReference>
<evidence type="ECO:0000256" key="1">
    <source>
        <dbReference type="ARBA" id="ARBA00005417"/>
    </source>
</evidence>
<dbReference type="Proteomes" id="UP000199658">
    <property type="component" value="Unassembled WGS sequence"/>
</dbReference>
<proteinExistence type="inferred from homology"/>
<keyword evidence="2" id="KW-0813">Transport</keyword>
<dbReference type="InterPro" id="IPR003439">
    <property type="entry name" value="ABC_transporter-like_ATP-bd"/>
</dbReference>
<dbReference type="CDD" id="cd03220">
    <property type="entry name" value="ABC_KpsT_Wzt"/>
    <property type="match status" value="1"/>
</dbReference>
<reference evidence="7" key="1">
    <citation type="submission" date="2016-10" db="EMBL/GenBank/DDBJ databases">
        <authorList>
            <person name="Varghese N."/>
            <person name="Submissions S."/>
        </authorList>
    </citation>
    <scope>NUCLEOTIDE SEQUENCE [LARGE SCALE GENOMIC DNA]</scope>
    <source>
        <strain evidence="7">DSM 26921</strain>
    </source>
</reference>
<dbReference type="InterPro" id="IPR015860">
    <property type="entry name" value="ABC_transpr_TagH-like"/>
</dbReference>
<organism evidence="6 7">
    <name type="scientific">Litoreibacter janthinus</name>
    <dbReference type="NCBI Taxonomy" id="670154"/>
    <lineage>
        <taxon>Bacteria</taxon>
        <taxon>Pseudomonadati</taxon>
        <taxon>Pseudomonadota</taxon>
        <taxon>Alphaproteobacteria</taxon>
        <taxon>Rhodobacterales</taxon>
        <taxon>Roseobacteraceae</taxon>
        <taxon>Litoreibacter</taxon>
    </lineage>
</organism>
<sequence>MITLNHLTKSFRVGSGRKFIAKDISAVFPDRTSVALLGRNGAGKSTLLKIIGGTMRPDRGTVDSSGAVSWQIGFAGSFHPDLTGAQNTRFIARVYGIDTNSLEDYVLDFSELGASFKMPVRTYSSGMRARLAFGVSMGIPFSYYLIDEVTSVGDASFKEKCRAVLEDRLDRAGSIVVSHSESTLKSICSAGAVLEGGRLFYYESVDDAIAHHNENMAKPHP</sequence>
<dbReference type="SMART" id="SM00382">
    <property type="entry name" value="AAA"/>
    <property type="match status" value="1"/>
</dbReference>
<evidence type="ECO:0000259" key="5">
    <source>
        <dbReference type="PROSITE" id="PS50893"/>
    </source>
</evidence>
<dbReference type="InterPro" id="IPR017871">
    <property type="entry name" value="ABC_transporter-like_CS"/>
</dbReference>
<dbReference type="EMBL" id="FOYO01000002">
    <property type="protein sequence ID" value="SFR64605.1"/>
    <property type="molecule type" value="Genomic_DNA"/>
</dbReference>
<feature type="domain" description="ABC transporter" evidence="5">
    <location>
        <begin position="2"/>
        <end position="221"/>
    </location>
</feature>
<gene>
    <name evidence="6" type="ORF">SAMN04488002_3707</name>
</gene>
<evidence type="ECO:0000256" key="2">
    <source>
        <dbReference type="ARBA" id="ARBA00022448"/>
    </source>
</evidence>
<evidence type="ECO:0000313" key="6">
    <source>
        <dbReference type="EMBL" id="SFR64605.1"/>
    </source>
</evidence>
<dbReference type="Gene3D" id="3.40.50.300">
    <property type="entry name" value="P-loop containing nucleotide triphosphate hydrolases"/>
    <property type="match status" value="1"/>
</dbReference>
<protein>
    <submittedName>
        <fullName evidence="6">Capsular polysaccharide transport system ATP-binding protein</fullName>
    </submittedName>
</protein>
<dbReference type="InterPro" id="IPR003593">
    <property type="entry name" value="AAA+_ATPase"/>
</dbReference>
<dbReference type="InterPro" id="IPR027417">
    <property type="entry name" value="P-loop_NTPase"/>
</dbReference>
<comment type="similarity">
    <text evidence="1">Belongs to the ABC transporter superfamily.</text>
</comment>
<dbReference type="GO" id="GO:0140359">
    <property type="term" value="F:ABC-type transporter activity"/>
    <property type="evidence" value="ECO:0007669"/>
    <property type="project" value="InterPro"/>
</dbReference>
<dbReference type="InterPro" id="IPR050683">
    <property type="entry name" value="Bact_Polysacc_Export_ATP-bd"/>
</dbReference>